<feature type="compositionally biased region" description="Low complexity" evidence="1">
    <location>
        <begin position="179"/>
        <end position="193"/>
    </location>
</feature>
<sequence>MLSKSLCAVSLGALLCVPAFAANTQVLLETPVTYAPGAGVVDKVREECQIESMLATRVSDVLRRRNKGGDGKLAAGAEAGEAQVMRLQITHVLGVGGGAWTGPKAITVNAELIEGGKVARHVKLNRWSIGGFWGGFKGTCSILNRSAVALAKDLNRWARDPSYVPKEEVEPPAPTEGQAEPAAEVPAEATDAPQAKGTVLE</sequence>
<feature type="signal peptide" evidence="2">
    <location>
        <begin position="1"/>
        <end position="21"/>
    </location>
</feature>
<evidence type="ECO:0000256" key="1">
    <source>
        <dbReference type="SAM" id="MobiDB-lite"/>
    </source>
</evidence>
<reference evidence="3" key="2">
    <citation type="submission" date="2022-05" db="EMBL/GenBank/DDBJ databases">
        <authorList>
            <person name="Kunte H.-J."/>
        </authorList>
    </citation>
    <scope>NUCLEOTIDE SEQUENCE</scope>
    <source>
        <strain evidence="3">G5</strain>
    </source>
</reference>
<feature type="compositionally biased region" description="Basic and acidic residues" evidence="1">
    <location>
        <begin position="160"/>
        <end position="169"/>
    </location>
</feature>
<proteinExistence type="predicted"/>
<evidence type="ECO:0000313" key="4">
    <source>
        <dbReference type="Proteomes" id="UP001056132"/>
    </source>
</evidence>
<accession>A0AAE9I3V6</accession>
<keyword evidence="2" id="KW-0732">Signal</keyword>
<protein>
    <recommendedName>
        <fullName evidence="5">DUF4410 domain-containing protein</fullName>
    </recommendedName>
</protein>
<dbReference type="Proteomes" id="UP001056132">
    <property type="component" value="Chromosome 2"/>
</dbReference>
<dbReference type="KEGG" id="ccam:M5D45_28040"/>
<dbReference type="AlphaFoldDB" id="A0AAE9I3V6"/>
<name>A0AAE9I3V6_9BURK</name>
<organism evidence="3 4">
    <name type="scientific">Cupriavidus campinensis</name>
    <dbReference type="NCBI Taxonomy" id="151783"/>
    <lineage>
        <taxon>Bacteria</taxon>
        <taxon>Pseudomonadati</taxon>
        <taxon>Pseudomonadota</taxon>
        <taxon>Betaproteobacteria</taxon>
        <taxon>Burkholderiales</taxon>
        <taxon>Burkholderiaceae</taxon>
        <taxon>Cupriavidus</taxon>
    </lineage>
</organism>
<feature type="region of interest" description="Disordered" evidence="1">
    <location>
        <begin position="160"/>
        <end position="201"/>
    </location>
</feature>
<feature type="chain" id="PRO_5042289345" description="DUF4410 domain-containing protein" evidence="2">
    <location>
        <begin position="22"/>
        <end position="201"/>
    </location>
</feature>
<evidence type="ECO:0000256" key="2">
    <source>
        <dbReference type="SAM" id="SignalP"/>
    </source>
</evidence>
<gene>
    <name evidence="3" type="ORF">M5D45_28040</name>
</gene>
<dbReference type="RefSeq" id="WP_250025649.1">
    <property type="nucleotide sequence ID" value="NZ_CP097331.1"/>
</dbReference>
<reference evidence="3" key="1">
    <citation type="journal article" date="2022" name="Microbiol. Resour. Announc.">
        <title>Genome Sequence of Cupriavidus campinensis Strain G5, a Member of a Bacterial Consortium Capable of Polyethylene Degradation.</title>
        <authorList>
            <person name="Schneider B."/>
            <person name="Pfeiffer F."/>
            <person name="Dyall-Smith M."/>
            <person name="Kunte H.J."/>
        </authorList>
    </citation>
    <scope>NUCLEOTIDE SEQUENCE</scope>
    <source>
        <strain evidence="3">G5</strain>
    </source>
</reference>
<dbReference type="EMBL" id="CP097331">
    <property type="protein sequence ID" value="URF06917.1"/>
    <property type="molecule type" value="Genomic_DNA"/>
</dbReference>
<evidence type="ECO:0000313" key="3">
    <source>
        <dbReference type="EMBL" id="URF06917.1"/>
    </source>
</evidence>
<evidence type="ECO:0008006" key="5">
    <source>
        <dbReference type="Google" id="ProtNLM"/>
    </source>
</evidence>